<dbReference type="GO" id="GO:0042800">
    <property type="term" value="F:histone H3K4 methyltransferase activity"/>
    <property type="evidence" value="ECO:0007669"/>
    <property type="project" value="TreeGrafter"/>
</dbReference>
<protein>
    <recommendedName>
        <fullName evidence="3">Histone-lysine N-methyltransferase SETMAR</fullName>
    </recommendedName>
</protein>
<dbReference type="GO" id="GO:0000729">
    <property type="term" value="P:DNA double-strand break processing"/>
    <property type="evidence" value="ECO:0007669"/>
    <property type="project" value="TreeGrafter"/>
</dbReference>
<gene>
    <name evidence="1" type="ORF">EVAR_18212_1</name>
</gene>
<dbReference type="GO" id="GO:0046975">
    <property type="term" value="F:histone H3K36 methyltransferase activity"/>
    <property type="evidence" value="ECO:0007669"/>
    <property type="project" value="TreeGrafter"/>
</dbReference>
<dbReference type="OrthoDB" id="10017160at2759"/>
<dbReference type="GO" id="GO:0006303">
    <property type="term" value="P:double-strand break repair via nonhomologous end joining"/>
    <property type="evidence" value="ECO:0007669"/>
    <property type="project" value="TreeGrafter"/>
</dbReference>
<dbReference type="EMBL" id="BGZK01000232">
    <property type="protein sequence ID" value="GBP30413.1"/>
    <property type="molecule type" value="Genomic_DNA"/>
</dbReference>
<dbReference type="GO" id="GO:0044774">
    <property type="term" value="P:mitotic DNA integrity checkpoint signaling"/>
    <property type="evidence" value="ECO:0007669"/>
    <property type="project" value="TreeGrafter"/>
</dbReference>
<dbReference type="AlphaFoldDB" id="A0A4C1UV81"/>
<comment type="caution">
    <text evidence="1">The sequence shown here is derived from an EMBL/GenBank/DDBJ whole genome shotgun (WGS) entry which is preliminary data.</text>
</comment>
<evidence type="ECO:0000313" key="2">
    <source>
        <dbReference type="Proteomes" id="UP000299102"/>
    </source>
</evidence>
<organism evidence="1 2">
    <name type="scientific">Eumeta variegata</name>
    <name type="common">Bagworm moth</name>
    <name type="synonym">Eumeta japonica</name>
    <dbReference type="NCBI Taxonomy" id="151549"/>
    <lineage>
        <taxon>Eukaryota</taxon>
        <taxon>Metazoa</taxon>
        <taxon>Ecdysozoa</taxon>
        <taxon>Arthropoda</taxon>
        <taxon>Hexapoda</taxon>
        <taxon>Insecta</taxon>
        <taxon>Pterygota</taxon>
        <taxon>Neoptera</taxon>
        <taxon>Endopterygota</taxon>
        <taxon>Lepidoptera</taxon>
        <taxon>Glossata</taxon>
        <taxon>Ditrysia</taxon>
        <taxon>Tineoidea</taxon>
        <taxon>Psychidae</taxon>
        <taxon>Oiketicinae</taxon>
        <taxon>Eumeta</taxon>
    </lineage>
</organism>
<reference evidence="1 2" key="1">
    <citation type="journal article" date="2019" name="Commun. Biol.">
        <title>The bagworm genome reveals a unique fibroin gene that provides high tensile strength.</title>
        <authorList>
            <person name="Kono N."/>
            <person name="Nakamura H."/>
            <person name="Ohtoshi R."/>
            <person name="Tomita M."/>
            <person name="Numata K."/>
            <person name="Arakawa K."/>
        </authorList>
    </citation>
    <scope>NUCLEOTIDE SEQUENCE [LARGE SCALE GENOMIC DNA]</scope>
</reference>
<dbReference type="GO" id="GO:0000793">
    <property type="term" value="C:condensed chromosome"/>
    <property type="evidence" value="ECO:0007669"/>
    <property type="project" value="TreeGrafter"/>
</dbReference>
<dbReference type="InterPro" id="IPR052709">
    <property type="entry name" value="Transposase-MT_Hybrid"/>
</dbReference>
<dbReference type="PANTHER" id="PTHR46060">
    <property type="entry name" value="MARINER MOS1 TRANSPOSASE-LIKE PROTEIN"/>
    <property type="match status" value="1"/>
</dbReference>
<sequence>MSISIATNRRLGNPFMLEGSSGIVIDAIVSSIRIWYRSESDPCFAFDNDPVLNLNSWITVQLYILLLSVDSGANPDIVVSSKYITVTTIECAFGEQTITSNREKSANAAYLRNTPSARGERSILDLRSKYTGKKKNGWKWGELTQKLTSTSGDETLSKTSVQHWFSEFNRGQYMLTDEFREGRSKSIVVPRNIDAVWELIEQNRHFTYREIKASLGIGHFRCETRGLWEYLSTSFRRTTRESLGKWKLETAVSSRERSLLAKVDRAPLSMPADSLVSRKSAACNAHPQEIADSHIHQGARSVKKNQHNLVKRAAIMQWSKSDENILKAATDHHR</sequence>
<name>A0A4C1UV81_EUMVA</name>
<dbReference type="GO" id="GO:0015074">
    <property type="term" value="P:DNA integration"/>
    <property type="evidence" value="ECO:0007669"/>
    <property type="project" value="TreeGrafter"/>
</dbReference>
<dbReference type="GO" id="GO:0005634">
    <property type="term" value="C:nucleus"/>
    <property type="evidence" value="ECO:0007669"/>
    <property type="project" value="TreeGrafter"/>
</dbReference>
<proteinExistence type="predicted"/>
<dbReference type="GO" id="GO:0031297">
    <property type="term" value="P:replication fork processing"/>
    <property type="evidence" value="ECO:0007669"/>
    <property type="project" value="TreeGrafter"/>
</dbReference>
<keyword evidence="2" id="KW-1185">Reference proteome</keyword>
<dbReference type="GO" id="GO:0003690">
    <property type="term" value="F:double-stranded DNA binding"/>
    <property type="evidence" value="ECO:0007669"/>
    <property type="project" value="TreeGrafter"/>
</dbReference>
<accession>A0A4C1UV81</accession>
<dbReference type="Proteomes" id="UP000299102">
    <property type="component" value="Unassembled WGS sequence"/>
</dbReference>
<dbReference type="GO" id="GO:0044547">
    <property type="term" value="F:DNA topoisomerase binding"/>
    <property type="evidence" value="ECO:0007669"/>
    <property type="project" value="TreeGrafter"/>
</dbReference>
<dbReference type="GO" id="GO:0000014">
    <property type="term" value="F:single-stranded DNA endodeoxyribonuclease activity"/>
    <property type="evidence" value="ECO:0007669"/>
    <property type="project" value="TreeGrafter"/>
</dbReference>
<evidence type="ECO:0000313" key="1">
    <source>
        <dbReference type="EMBL" id="GBP30413.1"/>
    </source>
</evidence>
<evidence type="ECO:0008006" key="3">
    <source>
        <dbReference type="Google" id="ProtNLM"/>
    </source>
</evidence>
<dbReference type="GO" id="GO:0035861">
    <property type="term" value="C:site of double-strand break"/>
    <property type="evidence" value="ECO:0007669"/>
    <property type="project" value="TreeGrafter"/>
</dbReference>
<dbReference type="PANTHER" id="PTHR46060:SF2">
    <property type="entry name" value="HISTONE-LYSINE N-METHYLTRANSFERASE SETMAR"/>
    <property type="match status" value="1"/>
</dbReference>
<dbReference type="GO" id="GO:0003697">
    <property type="term" value="F:single-stranded DNA binding"/>
    <property type="evidence" value="ECO:0007669"/>
    <property type="project" value="TreeGrafter"/>
</dbReference>